<accession>F2BCL9</accession>
<proteinExistence type="predicted"/>
<keyword evidence="3" id="KW-1185">Reference proteome</keyword>
<dbReference type="Pfam" id="PF09842">
    <property type="entry name" value="DUF2069"/>
    <property type="match status" value="1"/>
</dbReference>
<dbReference type="Proteomes" id="UP000004105">
    <property type="component" value="Unassembled WGS sequence"/>
</dbReference>
<feature type="transmembrane region" description="Helical" evidence="1">
    <location>
        <begin position="64"/>
        <end position="82"/>
    </location>
</feature>
<evidence type="ECO:0000256" key="1">
    <source>
        <dbReference type="SAM" id="Phobius"/>
    </source>
</evidence>
<organism evidence="2 3">
    <name type="scientific">Neisseria bacilliformis ATCC BAA-1200</name>
    <dbReference type="NCBI Taxonomy" id="888742"/>
    <lineage>
        <taxon>Bacteria</taxon>
        <taxon>Pseudomonadati</taxon>
        <taxon>Pseudomonadota</taxon>
        <taxon>Betaproteobacteria</taxon>
        <taxon>Neisseriales</taxon>
        <taxon>Neisseriaceae</taxon>
        <taxon>Neisseria</taxon>
    </lineage>
</organism>
<sequence length="122" mass="13209">MDVPNDARRPQYLAAFCLIALIALCLAWELWLAPLREGGSWLALKALPLCLPLSGVLKGRVYTFQWSCMLILLYFAEAVMRLADVSAASRLCAAAAAALCAGYFAGCLWFVRSARKGAGGEH</sequence>
<evidence type="ECO:0000313" key="2">
    <source>
        <dbReference type="EMBL" id="EGF10836.1"/>
    </source>
</evidence>
<protein>
    <submittedName>
        <fullName evidence="2">Membrane protein</fullName>
    </submittedName>
</protein>
<reference evidence="2 3" key="1">
    <citation type="submission" date="2011-02" db="EMBL/GenBank/DDBJ databases">
        <authorList>
            <person name="Muzny D."/>
            <person name="Qin X."/>
            <person name="Deng J."/>
            <person name="Jiang H."/>
            <person name="Liu Y."/>
            <person name="Qu J."/>
            <person name="Song X.-Z."/>
            <person name="Zhang L."/>
            <person name="Thornton R."/>
            <person name="Coyle M."/>
            <person name="Francisco L."/>
            <person name="Jackson L."/>
            <person name="Javaid M."/>
            <person name="Korchina V."/>
            <person name="Kovar C."/>
            <person name="Mata R."/>
            <person name="Mathew T."/>
            <person name="Ngo R."/>
            <person name="Nguyen L."/>
            <person name="Nguyen N."/>
            <person name="Okwuonu G."/>
            <person name="Ongeri F."/>
            <person name="Pham C."/>
            <person name="Simmons D."/>
            <person name="Wilczek-Boney K."/>
            <person name="Hale W."/>
            <person name="Jakkamsetti A."/>
            <person name="Pham P."/>
            <person name="Ruth R."/>
            <person name="San Lucas F."/>
            <person name="Warren J."/>
            <person name="Zhang J."/>
            <person name="Zhao Z."/>
            <person name="Zhou C."/>
            <person name="Zhu D."/>
            <person name="Lee S."/>
            <person name="Bess C."/>
            <person name="Blankenburg K."/>
            <person name="Forbes L."/>
            <person name="Fu Q."/>
            <person name="Gubbala S."/>
            <person name="Hirani K."/>
            <person name="Jayaseelan J.C."/>
            <person name="Lara F."/>
            <person name="Munidasa M."/>
            <person name="Palculict T."/>
            <person name="Patil S."/>
            <person name="Pu L.-L."/>
            <person name="Saada N."/>
            <person name="Tang L."/>
            <person name="Weissenberger G."/>
            <person name="Zhu Y."/>
            <person name="Hemphill L."/>
            <person name="Shang Y."/>
            <person name="Youmans B."/>
            <person name="Ayvaz T."/>
            <person name="Ross M."/>
            <person name="Santibanez J."/>
            <person name="Aqrawi P."/>
            <person name="Gross S."/>
            <person name="Joshi V."/>
            <person name="Fowler G."/>
            <person name="Nazareth L."/>
            <person name="Reid J."/>
            <person name="Worley K."/>
            <person name="Petrosino J."/>
            <person name="Highlander S."/>
            <person name="Gibbs R."/>
        </authorList>
    </citation>
    <scope>NUCLEOTIDE SEQUENCE [LARGE SCALE GENOMIC DNA]</scope>
    <source>
        <strain evidence="2 3">ATCC BAA-1200</strain>
    </source>
</reference>
<comment type="caution">
    <text evidence="2">The sequence shown here is derived from an EMBL/GenBank/DDBJ whole genome shotgun (WGS) entry which is preliminary data.</text>
</comment>
<name>F2BCL9_9NEIS</name>
<feature type="transmembrane region" description="Helical" evidence="1">
    <location>
        <begin position="88"/>
        <end position="111"/>
    </location>
</feature>
<dbReference type="AlphaFoldDB" id="F2BCL9"/>
<dbReference type="EMBL" id="AFAY01000030">
    <property type="protein sequence ID" value="EGF10836.1"/>
    <property type="molecule type" value="Genomic_DNA"/>
</dbReference>
<dbReference type="OrthoDB" id="9181360at2"/>
<keyword evidence="1" id="KW-1133">Transmembrane helix</keyword>
<gene>
    <name evidence="2" type="ORF">HMPREF9123_1507</name>
</gene>
<keyword evidence="1" id="KW-0812">Transmembrane</keyword>
<evidence type="ECO:0000313" key="3">
    <source>
        <dbReference type="Proteomes" id="UP000004105"/>
    </source>
</evidence>
<keyword evidence="1" id="KW-0472">Membrane</keyword>
<dbReference type="InterPro" id="IPR018643">
    <property type="entry name" value="DUF2069_membrane"/>
</dbReference>
<dbReference type="STRING" id="267212.GCA_001063965_01644"/>
<dbReference type="RefSeq" id="WP_007342515.1">
    <property type="nucleotide sequence ID" value="NZ_GL878494.1"/>
</dbReference>
<feature type="transmembrane region" description="Helical" evidence="1">
    <location>
        <begin position="12"/>
        <end position="33"/>
    </location>
</feature>
<dbReference type="HOGENOM" id="CLU_122357_0_1_4"/>